<dbReference type="Pfam" id="PF10551">
    <property type="entry name" value="MULE"/>
    <property type="match status" value="1"/>
</dbReference>
<sequence length="286" mass="32347">MASGYPYPKPLKLVFRIEDDKCAIGFEWGEGNGKVITVYIVCISVEKIDDDHLEVKPNFHPESPYRPHHATEYDFQHTVDVPNTNAHLNDNREGFTETANKGNSSHRHFGFLDTTENENVYVHEVSEPQFDHISDQVPIWSDDQFTPIQRLVPPPSVSYSINFGKVAPRPVDMCITVGELFETCIDGFLSSIRPIIAIDVTFLKGPHAGVLFVAVFMDGNDQIFPLAFDVGDSETNEAWEWFLTRLHHAVGKVDDLVIVSDMKNSIITGVEKVFPNSFPRAHMRYI</sequence>
<evidence type="ECO:0000259" key="1">
    <source>
        <dbReference type="Pfam" id="PF10551"/>
    </source>
</evidence>
<accession>A0AAD9XMD2</accession>
<dbReference type="Proteomes" id="UP001280121">
    <property type="component" value="Unassembled WGS sequence"/>
</dbReference>
<evidence type="ECO:0000313" key="2">
    <source>
        <dbReference type="EMBL" id="KAK2662219.1"/>
    </source>
</evidence>
<keyword evidence="3" id="KW-1185">Reference proteome</keyword>
<dbReference type="PANTHER" id="PTHR31973:SF187">
    <property type="entry name" value="MUTATOR TRANSPOSASE MUDRA PROTEIN"/>
    <property type="match status" value="1"/>
</dbReference>
<dbReference type="AlphaFoldDB" id="A0AAD9XMD2"/>
<evidence type="ECO:0000313" key="3">
    <source>
        <dbReference type="Proteomes" id="UP001280121"/>
    </source>
</evidence>
<organism evidence="2 3">
    <name type="scientific">Dipteronia dyeriana</name>
    <dbReference type="NCBI Taxonomy" id="168575"/>
    <lineage>
        <taxon>Eukaryota</taxon>
        <taxon>Viridiplantae</taxon>
        <taxon>Streptophyta</taxon>
        <taxon>Embryophyta</taxon>
        <taxon>Tracheophyta</taxon>
        <taxon>Spermatophyta</taxon>
        <taxon>Magnoliopsida</taxon>
        <taxon>eudicotyledons</taxon>
        <taxon>Gunneridae</taxon>
        <taxon>Pentapetalae</taxon>
        <taxon>rosids</taxon>
        <taxon>malvids</taxon>
        <taxon>Sapindales</taxon>
        <taxon>Sapindaceae</taxon>
        <taxon>Hippocastanoideae</taxon>
        <taxon>Acereae</taxon>
        <taxon>Dipteronia</taxon>
    </lineage>
</organism>
<name>A0AAD9XMD2_9ROSI</name>
<dbReference type="EMBL" id="JANJYI010000001">
    <property type="protein sequence ID" value="KAK2662219.1"/>
    <property type="molecule type" value="Genomic_DNA"/>
</dbReference>
<dbReference type="InterPro" id="IPR018289">
    <property type="entry name" value="MULE_transposase_dom"/>
</dbReference>
<reference evidence="2" key="1">
    <citation type="journal article" date="2023" name="Plant J.">
        <title>Genome sequences and population genomics provide insights into the demographic history, inbreeding, and mutation load of two 'living fossil' tree species of Dipteronia.</title>
        <authorList>
            <person name="Feng Y."/>
            <person name="Comes H.P."/>
            <person name="Chen J."/>
            <person name="Zhu S."/>
            <person name="Lu R."/>
            <person name="Zhang X."/>
            <person name="Li P."/>
            <person name="Qiu J."/>
            <person name="Olsen K.M."/>
            <person name="Qiu Y."/>
        </authorList>
    </citation>
    <scope>NUCLEOTIDE SEQUENCE</scope>
    <source>
        <strain evidence="2">KIB01</strain>
    </source>
</reference>
<comment type="caution">
    <text evidence="2">The sequence shown here is derived from an EMBL/GenBank/DDBJ whole genome shotgun (WGS) entry which is preliminary data.</text>
</comment>
<proteinExistence type="predicted"/>
<feature type="domain" description="MULE transposase" evidence="1">
    <location>
        <begin position="196"/>
        <end position="280"/>
    </location>
</feature>
<protein>
    <recommendedName>
        <fullName evidence="1">MULE transposase domain-containing protein</fullName>
    </recommendedName>
</protein>
<dbReference type="PANTHER" id="PTHR31973">
    <property type="entry name" value="POLYPROTEIN, PUTATIVE-RELATED"/>
    <property type="match status" value="1"/>
</dbReference>
<gene>
    <name evidence="2" type="ORF">Ddye_000793</name>
</gene>